<evidence type="ECO:0000313" key="1">
    <source>
        <dbReference type="EMBL" id="MBB4764326.1"/>
    </source>
</evidence>
<organism evidence="1 2">
    <name type="scientific">Actinoplanes digitatis</name>
    <dbReference type="NCBI Taxonomy" id="1868"/>
    <lineage>
        <taxon>Bacteria</taxon>
        <taxon>Bacillati</taxon>
        <taxon>Actinomycetota</taxon>
        <taxon>Actinomycetes</taxon>
        <taxon>Micromonosporales</taxon>
        <taxon>Micromonosporaceae</taxon>
        <taxon>Actinoplanes</taxon>
    </lineage>
</organism>
<accession>A0A7W7I126</accession>
<dbReference type="RefSeq" id="WP_184995528.1">
    <property type="nucleotide sequence ID" value="NZ_BOMK01000027.1"/>
</dbReference>
<name>A0A7W7I126_9ACTN</name>
<reference evidence="1 2" key="1">
    <citation type="submission" date="2020-08" db="EMBL/GenBank/DDBJ databases">
        <title>Sequencing the genomes of 1000 actinobacteria strains.</title>
        <authorList>
            <person name="Klenk H.-P."/>
        </authorList>
    </citation>
    <scope>NUCLEOTIDE SEQUENCE [LARGE SCALE GENOMIC DNA]</scope>
    <source>
        <strain evidence="1 2">DSM 43149</strain>
    </source>
</reference>
<comment type="caution">
    <text evidence="1">The sequence shown here is derived from an EMBL/GenBank/DDBJ whole genome shotgun (WGS) entry which is preliminary data.</text>
</comment>
<protein>
    <submittedName>
        <fullName evidence="1">Uncharacterized protein</fullName>
    </submittedName>
</protein>
<dbReference type="Proteomes" id="UP000578112">
    <property type="component" value="Unassembled WGS sequence"/>
</dbReference>
<dbReference type="AlphaFoldDB" id="A0A7W7I126"/>
<gene>
    <name evidence="1" type="ORF">BJ971_004882</name>
</gene>
<evidence type="ECO:0000313" key="2">
    <source>
        <dbReference type="Proteomes" id="UP000578112"/>
    </source>
</evidence>
<proteinExistence type="predicted"/>
<keyword evidence="2" id="KW-1185">Reference proteome</keyword>
<dbReference type="EMBL" id="JACHNH010000001">
    <property type="protein sequence ID" value="MBB4764326.1"/>
    <property type="molecule type" value="Genomic_DNA"/>
</dbReference>
<sequence length="245" mass="26850">MLLRVPDAIQRPLWEGELEPDDTVPPAETLRGTESARVGAAPRNLPVVSIGRPEVWNVVDFFDAGALPTPMRAKLSEASFYLVRLACSFRPAHDSTEIDWARFSVSLQRDEAGLIPSAFDLHPLFVTQEVKRNVTVSLAPTLKFLEVEAGIGAVGFGFEYQEIQPVISASGAGESEPAWDFQAVKGTHVYGSKWMHLLVRASPAMTTCHARLELSADVVRSGLRIAAFSRPRQTSADPLTVRLWG</sequence>